<evidence type="ECO:0000313" key="3">
    <source>
        <dbReference type="EMBL" id="PZO37681.1"/>
    </source>
</evidence>
<dbReference type="InterPro" id="IPR052910">
    <property type="entry name" value="ABC-Purine-Binding"/>
</dbReference>
<gene>
    <name evidence="3" type="ORF">DCF17_15605</name>
</gene>
<dbReference type="GO" id="GO:0005886">
    <property type="term" value="C:plasma membrane"/>
    <property type="evidence" value="ECO:0007669"/>
    <property type="project" value="InterPro"/>
</dbReference>
<sequence>MSSYPRFSVSRRQLVRGLLATGAFGATSHLWTGCSSQTKAPGADNATPASSTASLVMGVIYVGPKDDYGWNQAHAEGAAGLSSLAGIKVVEEANVPETTAAAETMRSMIVQDGAQVLFPTSFGYFDPHILALAKEFPEVQFLHCGTLFEEGTHPTNVGSYFGFIDEAYYVAGIVAAHTSKTGKLGFVMAKPIPRIVRTLNSWMLGARSVNPDATTQLIITGAWTDPVKEAEAVNSMADQGVDVVTCNVDNAKVVMETAEKRGIFCSGNGVNQSAVAPKGYLTGAEWDWTGVYTSYAKLMQEGKTLMNQGIPHLYLGGLGDNFVKLSPYGAPVGEAAKADADRAKAGLIDGSLVVYQGEIKDNTGAVVIPAGTEYKPGHPELEKMDWLVAGVQGQITG</sequence>
<evidence type="ECO:0000259" key="2">
    <source>
        <dbReference type="Pfam" id="PF02608"/>
    </source>
</evidence>
<dbReference type="PANTHER" id="PTHR43208:SF1">
    <property type="entry name" value="ABC TRANSPORTER SUBSTRATE-BINDING PROTEIN"/>
    <property type="match status" value="1"/>
</dbReference>
<dbReference type="Pfam" id="PF02608">
    <property type="entry name" value="Bmp"/>
    <property type="match status" value="1"/>
</dbReference>
<evidence type="ECO:0000313" key="4">
    <source>
        <dbReference type="Proteomes" id="UP000249081"/>
    </source>
</evidence>
<reference evidence="3 4" key="2">
    <citation type="submission" date="2018-06" db="EMBL/GenBank/DDBJ databases">
        <title>Metagenomic assembly of (sub)arctic Cyanobacteria and their associated microbiome from non-axenic cultures.</title>
        <authorList>
            <person name="Baurain D."/>
        </authorList>
    </citation>
    <scope>NUCLEOTIDE SEQUENCE [LARGE SCALE GENOMIC DNA]</scope>
    <source>
        <strain evidence="3">ULC041bin1</strain>
    </source>
</reference>
<comment type="caution">
    <text evidence="3">The sequence shown here is derived from an EMBL/GenBank/DDBJ whole genome shotgun (WGS) entry which is preliminary data.</text>
</comment>
<dbReference type="Gene3D" id="3.40.50.2300">
    <property type="match status" value="2"/>
</dbReference>
<dbReference type="PANTHER" id="PTHR43208">
    <property type="entry name" value="ABC TRANSPORTER SUBSTRATE-BINDING PROTEIN"/>
    <property type="match status" value="1"/>
</dbReference>
<dbReference type="InterPro" id="IPR006311">
    <property type="entry name" value="TAT_signal"/>
</dbReference>
<accession>A0A2W4XQ35</accession>
<name>A0A2W4XQ35_9CYAN</name>
<protein>
    <submittedName>
        <fullName evidence="3">BMP family ABC transporter substrate-binding protein</fullName>
    </submittedName>
</protein>
<dbReference type="PROSITE" id="PS51318">
    <property type="entry name" value="TAT"/>
    <property type="match status" value="1"/>
</dbReference>
<proteinExistence type="predicted"/>
<dbReference type="EMBL" id="QBMN01000117">
    <property type="protein sequence ID" value="PZO37681.1"/>
    <property type="molecule type" value="Genomic_DNA"/>
</dbReference>
<dbReference type="CDD" id="cd19963">
    <property type="entry name" value="PBP1_BMP-like"/>
    <property type="match status" value="1"/>
</dbReference>
<dbReference type="PROSITE" id="PS51257">
    <property type="entry name" value="PROKAR_LIPOPROTEIN"/>
    <property type="match status" value="1"/>
</dbReference>
<organism evidence="3 4">
    <name type="scientific">Shackletoniella antarctica</name>
    <dbReference type="NCBI Taxonomy" id="268115"/>
    <lineage>
        <taxon>Bacteria</taxon>
        <taxon>Bacillati</taxon>
        <taxon>Cyanobacteriota</taxon>
        <taxon>Cyanophyceae</taxon>
        <taxon>Oculatellales</taxon>
        <taxon>Oculatellaceae</taxon>
        <taxon>Shackletoniella</taxon>
    </lineage>
</organism>
<evidence type="ECO:0000256" key="1">
    <source>
        <dbReference type="ARBA" id="ARBA00022729"/>
    </source>
</evidence>
<feature type="domain" description="ABC transporter substrate-binding protein PnrA-like" evidence="2">
    <location>
        <begin position="56"/>
        <end position="310"/>
    </location>
</feature>
<dbReference type="AlphaFoldDB" id="A0A2W4XQ35"/>
<keyword evidence="1" id="KW-0732">Signal</keyword>
<reference evidence="4" key="1">
    <citation type="submission" date="2018-04" db="EMBL/GenBank/DDBJ databases">
        <authorList>
            <person name="Cornet L."/>
        </authorList>
    </citation>
    <scope>NUCLEOTIDE SEQUENCE [LARGE SCALE GENOMIC DNA]</scope>
</reference>
<dbReference type="Proteomes" id="UP000249081">
    <property type="component" value="Unassembled WGS sequence"/>
</dbReference>
<dbReference type="InterPro" id="IPR003760">
    <property type="entry name" value="PnrA-like"/>
</dbReference>